<reference evidence="1" key="1">
    <citation type="submission" date="2020-04" db="EMBL/GenBank/DDBJ databases">
        <title>A chromosome-scale assembly and high-density genetic map of the yellow drum (Nibea albiflora) genome.</title>
        <authorList>
            <person name="Xu D."/>
            <person name="Zhang W."/>
            <person name="Chen R."/>
            <person name="Tan P."/>
            <person name="Wang L."/>
            <person name="Song H."/>
            <person name="Tian L."/>
            <person name="Zhu Q."/>
            <person name="Wang B."/>
        </authorList>
    </citation>
    <scope>NUCLEOTIDE SEQUENCE</scope>
    <source>
        <strain evidence="1">ZJHYS-2018</strain>
    </source>
</reference>
<dbReference type="Proteomes" id="UP000805704">
    <property type="component" value="Chromosome 7"/>
</dbReference>
<protein>
    <submittedName>
        <fullName evidence="1">Uncharacterized protein</fullName>
    </submittedName>
</protein>
<name>A0ACB7EHC6_NIBAL</name>
<gene>
    <name evidence="1" type="ORF">GBF38_007382</name>
</gene>
<dbReference type="EMBL" id="CM024795">
    <property type="protein sequence ID" value="KAG8001634.1"/>
    <property type="molecule type" value="Genomic_DNA"/>
</dbReference>
<comment type="caution">
    <text evidence="1">The sequence shown here is derived from an EMBL/GenBank/DDBJ whole genome shotgun (WGS) entry which is preliminary data.</text>
</comment>
<proteinExistence type="predicted"/>
<keyword evidence="2" id="KW-1185">Reference proteome</keyword>
<accession>A0ACB7EHC6</accession>
<organism evidence="1 2">
    <name type="scientific">Nibea albiflora</name>
    <name type="common">Yellow drum</name>
    <name type="synonym">Corvina albiflora</name>
    <dbReference type="NCBI Taxonomy" id="240163"/>
    <lineage>
        <taxon>Eukaryota</taxon>
        <taxon>Metazoa</taxon>
        <taxon>Chordata</taxon>
        <taxon>Craniata</taxon>
        <taxon>Vertebrata</taxon>
        <taxon>Euteleostomi</taxon>
        <taxon>Actinopterygii</taxon>
        <taxon>Neopterygii</taxon>
        <taxon>Teleostei</taxon>
        <taxon>Neoteleostei</taxon>
        <taxon>Acanthomorphata</taxon>
        <taxon>Eupercaria</taxon>
        <taxon>Sciaenidae</taxon>
        <taxon>Nibea</taxon>
    </lineage>
</organism>
<sequence length="238" mass="27175">MNLSICIATSFYILDTSTDKHTQTDSQAHKHKHTYCGPTSREAAARKASGDGLIDPLVKMGDIPPTSISIKPLRLEAFQGLLLFLFRGEPRKIYRQLMVSGRKALLEYIKSTYRRRESLPCELDCFCSKLSVSEKDGRGHVFKAREKVSTYVVKGVLIPRKQTVELKYGISSNIMLQAQILKRQQHNNNTCSLIASCQRGEERRGEERRGEERRGEERDIEKKEREKREEDGEGCKSP</sequence>
<evidence type="ECO:0000313" key="1">
    <source>
        <dbReference type="EMBL" id="KAG8001634.1"/>
    </source>
</evidence>
<evidence type="ECO:0000313" key="2">
    <source>
        <dbReference type="Proteomes" id="UP000805704"/>
    </source>
</evidence>